<dbReference type="NCBIfam" id="TIGR03824">
    <property type="entry name" value="FlgM_jcvi"/>
    <property type="match status" value="1"/>
</dbReference>
<keyword evidence="5" id="KW-0805">Transcription regulation</keyword>
<evidence type="ECO:0000256" key="4">
    <source>
        <dbReference type="ARBA" id="ARBA00022795"/>
    </source>
</evidence>
<evidence type="ECO:0000256" key="7">
    <source>
        <dbReference type="ARBA" id="ARBA00024739"/>
    </source>
</evidence>
<feature type="compositionally biased region" description="Low complexity" evidence="9">
    <location>
        <begin position="14"/>
        <end position="41"/>
    </location>
</feature>
<keyword evidence="4" id="KW-1005">Bacterial flagellum biogenesis</keyword>
<dbReference type="SUPFAM" id="SSF101498">
    <property type="entry name" value="Anti-sigma factor FlgM"/>
    <property type="match status" value="1"/>
</dbReference>
<evidence type="ECO:0000256" key="1">
    <source>
        <dbReference type="ARBA" id="ARBA00005322"/>
    </source>
</evidence>
<keyword evidence="11" id="KW-0969">Cilium</keyword>
<keyword evidence="6" id="KW-0804">Transcription</keyword>
<reference evidence="12" key="1">
    <citation type="journal article" date="2019" name="Int. J. Syst. Evol. Microbiol.">
        <title>The Global Catalogue of Microorganisms (GCM) 10K type strain sequencing project: providing services to taxonomists for standard genome sequencing and annotation.</title>
        <authorList>
            <consortium name="The Broad Institute Genomics Platform"/>
            <consortium name="The Broad Institute Genome Sequencing Center for Infectious Disease"/>
            <person name="Wu L."/>
            <person name="Ma J."/>
        </authorList>
    </citation>
    <scope>NUCLEOTIDE SEQUENCE [LARGE SCALE GENOMIC DNA]</scope>
    <source>
        <strain evidence="12">CGMCC 1.10992</strain>
    </source>
</reference>
<sequence length="111" mass="11968">MAVDLNKIVPGRPQEVAANKQAKQQQQVQQQATTQAKAPEQGAKQAQDSVSLTPQAQQLAQTQKALAKAPSVSQEKVAELRKAISEGNYKVDPEKLAKAMTKLESELFGIS</sequence>
<evidence type="ECO:0000256" key="3">
    <source>
        <dbReference type="ARBA" id="ARBA00022491"/>
    </source>
</evidence>
<evidence type="ECO:0000259" key="10">
    <source>
        <dbReference type="Pfam" id="PF04316"/>
    </source>
</evidence>
<keyword evidence="11" id="KW-0966">Cell projection</keyword>
<evidence type="ECO:0000313" key="11">
    <source>
        <dbReference type="EMBL" id="MFD2094844.1"/>
    </source>
</evidence>
<evidence type="ECO:0000256" key="2">
    <source>
        <dbReference type="ARBA" id="ARBA00017823"/>
    </source>
</evidence>
<accession>A0ABW4XJ94</accession>
<keyword evidence="3" id="KW-0678">Repressor</keyword>
<gene>
    <name evidence="11" type="primary">flgM</name>
    <name evidence="11" type="ORF">ACFSJ3_02525</name>
</gene>
<evidence type="ECO:0000256" key="5">
    <source>
        <dbReference type="ARBA" id="ARBA00023015"/>
    </source>
</evidence>
<dbReference type="RefSeq" id="WP_345338154.1">
    <property type="nucleotide sequence ID" value="NZ_BAABLI010000004.1"/>
</dbReference>
<evidence type="ECO:0000313" key="12">
    <source>
        <dbReference type="Proteomes" id="UP001597380"/>
    </source>
</evidence>
<comment type="caution">
    <text evidence="11">The sequence shown here is derived from an EMBL/GenBank/DDBJ whole genome shotgun (WGS) entry which is preliminary data.</text>
</comment>
<dbReference type="InterPro" id="IPR035890">
    <property type="entry name" value="Anti-sigma-28_factor_FlgM_sf"/>
</dbReference>
<feature type="region of interest" description="Disordered" evidence="9">
    <location>
        <begin position="1"/>
        <end position="56"/>
    </location>
</feature>
<proteinExistence type="inferred from homology"/>
<dbReference type="Pfam" id="PF04316">
    <property type="entry name" value="FlgM"/>
    <property type="match status" value="1"/>
</dbReference>
<comment type="similarity">
    <text evidence="1">Belongs to the FlgM family.</text>
</comment>
<keyword evidence="12" id="KW-1185">Reference proteome</keyword>
<dbReference type="InterPro" id="IPR031316">
    <property type="entry name" value="FlgM_C"/>
</dbReference>
<feature type="domain" description="Anti-sigma-28 factor FlgM C-terminal" evidence="10">
    <location>
        <begin position="48"/>
        <end position="101"/>
    </location>
</feature>
<evidence type="ECO:0000256" key="8">
    <source>
        <dbReference type="ARBA" id="ARBA00030117"/>
    </source>
</evidence>
<protein>
    <recommendedName>
        <fullName evidence="2">Negative regulator of flagellin synthesis</fullName>
    </recommendedName>
    <alternativeName>
        <fullName evidence="8">Anti-sigma-28 factor</fullName>
    </alternativeName>
</protein>
<evidence type="ECO:0000256" key="6">
    <source>
        <dbReference type="ARBA" id="ARBA00023163"/>
    </source>
</evidence>
<dbReference type="Proteomes" id="UP001597380">
    <property type="component" value="Unassembled WGS sequence"/>
</dbReference>
<comment type="function">
    <text evidence="7">Responsible for the coupling of flagellin expression to flagellar assembly by preventing expression of the flagellin genes when a component of the middle class of proteins is defective. It negatively regulates flagellar genes by inhibiting the activity of FliA by directly binding to FliA.</text>
</comment>
<evidence type="ECO:0000256" key="9">
    <source>
        <dbReference type="SAM" id="MobiDB-lite"/>
    </source>
</evidence>
<keyword evidence="11" id="KW-0282">Flagellum</keyword>
<organism evidence="11 12">
    <name type="scientific">Corallincola platygyrae</name>
    <dbReference type="NCBI Taxonomy" id="1193278"/>
    <lineage>
        <taxon>Bacteria</taxon>
        <taxon>Pseudomonadati</taxon>
        <taxon>Pseudomonadota</taxon>
        <taxon>Gammaproteobacteria</taxon>
        <taxon>Alteromonadales</taxon>
        <taxon>Psychromonadaceae</taxon>
        <taxon>Corallincola</taxon>
    </lineage>
</organism>
<name>A0ABW4XJ94_9GAMM</name>
<dbReference type="InterPro" id="IPR007412">
    <property type="entry name" value="FlgM"/>
</dbReference>
<dbReference type="EMBL" id="JBHUHT010000007">
    <property type="protein sequence ID" value="MFD2094844.1"/>
    <property type="molecule type" value="Genomic_DNA"/>
</dbReference>